<dbReference type="InterPro" id="IPR005823">
    <property type="entry name" value="Ribosomal_uL13_bac-type"/>
</dbReference>
<dbReference type="Proteomes" id="UP001289135">
    <property type="component" value="Unassembled WGS sequence"/>
</dbReference>
<dbReference type="GO" id="GO:0022625">
    <property type="term" value="C:cytosolic large ribosomal subunit"/>
    <property type="evidence" value="ECO:0007669"/>
    <property type="project" value="TreeGrafter"/>
</dbReference>
<dbReference type="GO" id="GO:0017148">
    <property type="term" value="P:negative regulation of translation"/>
    <property type="evidence" value="ECO:0007669"/>
    <property type="project" value="TreeGrafter"/>
</dbReference>
<dbReference type="SUPFAM" id="SSF52161">
    <property type="entry name" value="Ribosomal protein L13"/>
    <property type="match status" value="1"/>
</dbReference>
<accession>A0AAE4VL41</accession>
<gene>
    <name evidence="4" type="primary">rplM</name>
    <name evidence="5" type="ORF">Lyticum_00304</name>
</gene>
<dbReference type="InterPro" id="IPR005822">
    <property type="entry name" value="Ribosomal_uL13"/>
</dbReference>
<comment type="similarity">
    <text evidence="1 4">Belongs to the universal ribosomal protein uL13 family.</text>
</comment>
<evidence type="ECO:0000256" key="3">
    <source>
        <dbReference type="ARBA" id="ARBA00023274"/>
    </source>
</evidence>
<evidence type="ECO:0000256" key="1">
    <source>
        <dbReference type="ARBA" id="ARBA00006227"/>
    </source>
</evidence>
<dbReference type="HAMAP" id="MF_01366">
    <property type="entry name" value="Ribosomal_uL13"/>
    <property type="match status" value="1"/>
</dbReference>
<proteinExistence type="inferred from homology"/>
<dbReference type="NCBIfam" id="TIGR01066">
    <property type="entry name" value="rplM_bact"/>
    <property type="match status" value="1"/>
</dbReference>
<reference evidence="5" key="1">
    <citation type="submission" date="2023-02" db="EMBL/GenBank/DDBJ databases">
        <title>Host association and intracellularity evolved multiple times independently in the Rickettsiales.</title>
        <authorList>
            <person name="Castelli M."/>
            <person name="Nardi T."/>
            <person name="Gammuto L."/>
            <person name="Bellinzona G."/>
            <person name="Sabaneyeva E."/>
            <person name="Potekhin A."/>
            <person name="Serra V."/>
            <person name="Petroni G."/>
            <person name="Sassera D."/>
        </authorList>
    </citation>
    <scope>NUCLEOTIDE SEQUENCE</scope>
    <source>
        <strain evidence="5">USBL-36I1</strain>
    </source>
</reference>
<dbReference type="InterPro" id="IPR036899">
    <property type="entry name" value="Ribosomal_uL13_sf"/>
</dbReference>
<name>A0AAE4VL41_9RICK</name>
<dbReference type="PANTHER" id="PTHR11545:SF2">
    <property type="entry name" value="LARGE RIBOSOMAL SUBUNIT PROTEIN UL13M"/>
    <property type="match status" value="1"/>
</dbReference>
<dbReference type="EMBL" id="JARGYU010000001">
    <property type="protein sequence ID" value="MDZ5761137.1"/>
    <property type="molecule type" value="Genomic_DNA"/>
</dbReference>
<organism evidence="5 6">
    <name type="scientific">Lyticum sinuosum</name>
    <dbReference type="NCBI Taxonomy" id="1332059"/>
    <lineage>
        <taxon>Bacteria</taxon>
        <taxon>Pseudomonadati</taxon>
        <taxon>Pseudomonadota</taxon>
        <taxon>Alphaproteobacteria</taxon>
        <taxon>Rickettsiales</taxon>
        <taxon>Lyticum</taxon>
    </lineage>
</organism>
<evidence type="ECO:0000256" key="2">
    <source>
        <dbReference type="ARBA" id="ARBA00022980"/>
    </source>
</evidence>
<protein>
    <recommendedName>
        <fullName evidence="4">Large ribosomal subunit protein uL13</fullName>
    </recommendedName>
</protein>
<comment type="subunit">
    <text evidence="4">Part of the 50S ribosomal subunit.</text>
</comment>
<comment type="function">
    <text evidence="4">This protein is one of the early assembly proteins of the 50S ribosomal subunit, although it is not seen to bind rRNA by itself. It is important during the early stages of 50S assembly.</text>
</comment>
<evidence type="ECO:0000313" key="6">
    <source>
        <dbReference type="Proteomes" id="UP001289135"/>
    </source>
</evidence>
<comment type="caution">
    <text evidence="5">The sequence shown here is derived from an EMBL/GenBank/DDBJ whole genome shotgun (WGS) entry which is preliminary data.</text>
</comment>
<keyword evidence="6" id="KW-1185">Reference proteome</keyword>
<dbReference type="GO" id="GO:0003735">
    <property type="term" value="F:structural constituent of ribosome"/>
    <property type="evidence" value="ECO:0007669"/>
    <property type="project" value="InterPro"/>
</dbReference>
<dbReference type="AlphaFoldDB" id="A0AAE4VL41"/>
<evidence type="ECO:0000313" key="5">
    <source>
        <dbReference type="EMBL" id="MDZ5761137.1"/>
    </source>
</evidence>
<dbReference type="Pfam" id="PF00572">
    <property type="entry name" value="Ribosomal_L13"/>
    <property type="match status" value="1"/>
</dbReference>
<dbReference type="CDD" id="cd00392">
    <property type="entry name" value="Ribosomal_L13"/>
    <property type="match status" value="1"/>
</dbReference>
<dbReference type="PANTHER" id="PTHR11545">
    <property type="entry name" value="RIBOSOMAL PROTEIN L13"/>
    <property type="match status" value="1"/>
</dbReference>
<sequence>MANPKHIVRNSVVVDISGISLGRAAARIALLLRGKHKPYYTPHQDCGDFVIIINANDVKITGNKLKNRVYHWHTGYPGGIKSRSWDKMTRERVIETAIKRMMPKDSPLSRKQFARLRIYPGEKHQHQGQNPVLYKVNTHSHGIFTESCQMTGCDRSFGMKGFSVSASQNT</sequence>
<keyword evidence="3 4" id="KW-0687">Ribonucleoprotein</keyword>
<evidence type="ECO:0000256" key="4">
    <source>
        <dbReference type="HAMAP-Rule" id="MF_01366"/>
    </source>
</evidence>
<dbReference type="Gene3D" id="3.90.1180.10">
    <property type="entry name" value="Ribosomal protein L13"/>
    <property type="match status" value="1"/>
</dbReference>
<dbReference type="GO" id="GO:0003729">
    <property type="term" value="F:mRNA binding"/>
    <property type="evidence" value="ECO:0007669"/>
    <property type="project" value="TreeGrafter"/>
</dbReference>
<keyword evidence="2 4" id="KW-0689">Ribosomal protein</keyword>
<dbReference type="GO" id="GO:0006412">
    <property type="term" value="P:translation"/>
    <property type="evidence" value="ECO:0007669"/>
    <property type="project" value="UniProtKB-UniRule"/>
</dbReference>